<name>A0AAE0XSK0_9GAST</name>
<protein>
    <submittedName>
        <fullName evidence="1">Uncharacterized protein</fullName>
    </submittedName>
</protein>
<comment type="caution">
    <text evidence="1">The sequence shown here is derived from an EMBL/GenBank/DDBJ whole genome shotgun (WGS) entry which is preliminary data.</text>
</comment>
<sequence length="91" mass="9427">MGSTGKVTLPESLASSAYLSITSLPAALIPLISSSSSSVNIVWITKISSSCSLTARASRFYVKIAWPSQCRPGTKGLGAVAGWRDLLALIG</sequence>
<organism evidence="1 2">
    <name type="scientific">Elysia crispata</name>
    <name type="common">lettuce slug</name>
    <dbReference type="NCBI Taxonomy" id="231223"/>
    <lineage>
        <taxon>Eukaryota</taxon>
        <taxon>Metazoa</taxon>
        <taxon>Spiralia</taxon>
        <taxon>Lophotrochozoa</taxon>
        <taxon>Mollusca</taxon>
        <taxon>Gastropoda</taxon>
        <taxon>Heterobranchia</taxon>
        <taxon>Euthyneura</taxon>
        <taxon>Panpulmonata</taxon>
        <taxon>Sacoglossa</taxon>
        <taxon>Placobranchoidea</taxon>
        <taxon>Plakobranchidae</taxon>
        <taxon>Elysia</taxon>
    </lineage>
</organism>
<dbReference type="AlphaFoldDB" id="A0AAE0XSK0"/>
<keyword evidence="2" id="KW-1185">Reference proteome</keyword>
<evidence type="ECO:0000313" key="2">
    <source>
        <dbReference type="Proteomes" id="UP001283361"/>
    </source>
</evidence>
<dbReference type="Proteomes" id="UP001283361">
    <property type="component" value="Unassembled WGS sequence"/>
</dbReference>
<reference evidence="1" key="1">
    <citation type="journal article" date="2023" name="G3 (Bethesda)">
        <title>A reference genome for the long-term kleptoplast-retaining sea slug Elysia crispata morphotype clarki.</title>
        <authorList>
            <person name="Eastman K.E."/>
            <person name="Pendleton A.L."/>
            <person name="Shaikh M.A."/>
            <person name="Suttiyut T."/>
            <person name="Ogas R."/>
            <person name="Tomko P."/>
            <person name="Gavelis G."/>
            <person name="Widhalm J.R."/>
            <person name="Wisecaver J.H."/>
        </authorList>
    </citation>
    <scope>NUCLEOTIDE SEQUENCE</scope>
    <source>
        <strain evidence="1">ECLA1</strain>
    </source>
</reference>
<proteinExistence type="predicted"/>
<evidence type="ECO:0000313" key="1">
    <source>
        <dbReference type="EMBL" id="KAK3708232.1"/>
    </source>
</evidence>
<accession>A0AAE0XSK0</accession>
<gene>
    <name evidence="1" type="ORF">RRG08_023641</name>
</gene>
<dbReference type="EMBL" id="JAWDGP010007701">
    <property type="protein sequence ID" value="KAK3708232.1"/>
    <property type="molecule type" value="Genomic_DNA"/>
</dbReference>